<evidence type="ECO:0000313" key="4">
    <source>
        <dbReference type="Proteomes" id="UP000295627"/>
    </source>
</evidence>
<sequence>MSLENLKQNAKDGRLVLHLEDSAIDHIISACDAYIGALKDLKRDAQDLSTYPLGFAELKLDSGRALAEAFQKKADGGRMTAADTFESHKQQVEEMKTLFVAVRNGYRTTEANTASNFGQFTK</sequence>
<protein>
    <recommendedName>
        <fullName evidence="5">ESX-1 secretion-associated protein</fullName>
    </recommendedName>
</protein>
<comment type="caution">
    <text evidence="1">The sequence shown here is derived from an EMBL/GenBank/DDBJ whole genome shotgun (WGS) entry which is preliminary data.</text>
</comment>
<dbReference type="EMBL" id="PECC01000026">
    <property type="protein sequence ID" value="TDZ52594.1"/>
    <property type="molecule type" value="Genomic_DNA"/>
</dbReference>
<proteinExistence type="predicted"/>
<gene>
    <name evidence="2" type="ORF">CCUG63697_01078</name>
    <name evidence="1" type="ORF">EJ571_13695</name>
</gene>
<organism evidence="1 4">
    <name type="scientific">Mycobacteroides franklinii</name>
    <dbReference type="NCBI Taxonomy" id="948102"/>
    <lineage>
        <taxon>Bacteria</taxon>
        <taxon>Bacillati</taxon>
        <taxon>Actinomycetota</taxon>
        <taxon>Actinomycetes</taxon>
        <taxon>Mycobacteriales</taxon>
        <taxon>Mycobacteriaceae</taxon>
        <taxon>Mycobacteroides</taxon>
    </lineage>
</organism>
<reference evidence="3 4" key="2">
    <citation type="journal article" date="2019" name="Sci. Rep.">
        <title>Extended insight into the Mycobacterium chelonae-abscessus complex through whole genome sequencing of Mycobacterium salmoniphilum outbreak and Mycobacterium salmoniphilum-like strains.</title>
        <authorList>
            <person name="Behra P.R.K."/>
            <person name="Das S."/>
            <person name="Pettersson B.M.F."/>
            <person name="Shirreff L."/>
            <person name="DuCote T."/>
            <person name="Jacobsson K.G."/>
            <person name="Ennis D.G."/>
            <person name="Kirsebom L.A."/>
        </authorList>
    </citation>
    <scope>NUCLEOTIDE SEQUENCE [LARGE SCALE GENOMIC DNA]</scope>
    <source>
        <strain evidence="2 3">CCUG 63697</strain>
        <strain evidence="1 4">DSM 45524</strain>
    </source>
</reference>
<evidence type="ECO:0008006" key="5">
    <source>
        <dbReference type="Google" id="ProtNLM"/>
    </source>
</evidence>
<evidence type="ECO:0000313" key="1">
    <source>
        <dbReference type="EMBL" id="TDH21019.1"/>
    </source>
</evidence>
<dbReference type="Proteomes" id="UP000295627">
    <property type="component" value="Unassembled WGS sequence"/>
</dbReference>
<keyword evidence="3" id="KW-1185">Reference proteome</keyword>
<dbReference type="RefSeq" id="WP_078335055.1">
    <property type="nucleotide sequence ID" value="NZ_MAFQ01000009.1"/>
</dbReference>
<reference evidence="1" key="1">
    <citation type="submission" date="2018-12" db="EMBL/GenBank/DDBJ databases">
        <authorList>
            <person name="Behra P.R.K."/>
            <person name="Das S."/>
            <person name="Pettersson B.M.F."/>
            <person name="Shirreff L."/>
            <person name="Ducote T."/>
            <person name="Jacobsson K.-G."/>
            <person name="Ennis D.G."/>
            <person name="Kirsebom L.A."/>
        </authorList>
    </citation>
    <scope>NUCLEOTIDE SEQUENCE</scope>
    <source>
        <strain evidence="1">DSM 45524</strain>
    </source>
</reference>
<dbReference type="EMBL" id="RXLR01000015">
    <property type="protein sequence ID" value="TDH21019.1"/>
    <property type="molecule type" value="Genomic_DNA"/>
</dbReference>
<evidence type="ECO:0000313" key="3">
    <source>
        <dbReference type="Proteomes" id="UP000295165"/>
    </source>
</evidence>
<dbReference type="AlphaFoldDB" id="A0A4R5P9Y7"/>
<dbReference type="Proteomes" id="UP000295165">
    <property type="component" value="Unassembled WGS sequence"/>
</dbReference>
<accession>A0A4R5P9Y7</accession>
<evidence type="ECO:0000313" key="2">
    <source>
        <dbReference type="EMBL" id="TDZ52594.1"/>
    </source>
</evidence>
<name>A0A4R5P9Y7_9MYCO</name>